<dbReference type="PATRIC" id="fig|1121338.3.peg.1332"/>
<dbReference type="SUPFAM" id="SSF52540">
    <property type="entry name" value="P-loop containing nucleoside triphosphate hydrolases"/>
    <property type="match status" value="1"/>
</dbReference>
<dbReference type="NCBIfam" id="NF041770">
    <property type="entry name" value="CFI_box_CTERM"/>
    <property type="match status" value="1"/>
</dbReference>
<dbReference type="Pfam" id="PF01926">
    <property type="entry name" value="MMR_HSR1"/>
    <property type="match status" value="1"/>
</dbReference>
<organism evidence="2 3">
    <name type="scientific">Clostridium tepidiprofundi DSM 19306</name>
    <dbReference type="NCBI Taxonomy" id="1121338"/>
    <lineage>
        <taxon>Bacteria</taxon>
        <taxon>Bacillati</taxon>
        <taxon>Bacillota</taxon>
        <taxon>Clostridia</taxon>
        <taxon>Eubacteriales</taxon>
        <taxon>Clostridiaceae</taxon>
        <taxon>Clostridium</taxon>
    </lineage>
</organism>
<comment type="caution">
    <text evidence="2">The sequence shown here is derived from an EMBL/GenBank/DDBJ whole genome shotgun (WGS) entry which is preliminary data.</text>
</comment>
<protein>
    <submittedName>
        <fullName evidence="2">GTP-binding protein EngB</fullName>
    </submittedName>
</protein>
<evidence type="ECO:0000313" key="2">
    <source>
        <dbReference type="EMBL" id="KYH34831.1"/>
    </source>
</evidence>
<dbReference type="GO" id="GO:0005525">
    <property type="term" value="F:GTP binding"/>
    <property type="evidence" value="ECO:0007669"/>
    <property type="project" value="InterPro"/>
</dbReference>
<gene>
    <name evidence="2" type="primary">engB_2</name>
    <name evidence="2" type="ORF">CLTEP_12960</name>
</gene>
<dbReference type="InterPro" id="IPR027417">
    <property type="entry name" value="P-loop_NTPase"/>
</dbReference>
<feature type="domain" description="G" evidence="1">
    <location>
        <begin position="41"/>
        <end position="163"/>
    </location>
</feature>
<keyword evidence="3" id="KW-1185">Reference proteome</keyword>
<reference evidence="2 3" key="1">
    <citation type="submission" date="2016-02" db="EMBL/GenBank/DDBJ databases">
        <title>Genome sequence of Clostridium tepidiprofundi DSM 19306.</title>
        <authorList>
            <person name="Poehlein A."/>
            <person name="Daniel R."/>
        </authorList>
    </citation>
    <scope>NUCLEOTIDE SEQUENCE [LARGE SCALE GENOMIC DNA]</scope>
    <source>
        <strain evidence="2 3">DSM 19306</strain>
    </source>
</reference>
<dbReference type="PANTHER" id="PTHR14143">
    <property type="entry name" value="INTERFERON-INDUCIBLE GTPASE FAMILY MEMBER"/>
    <property type="match status" value="1"/>
</dbReference>
<dbReference type="Proteomes" id="UP000075531">
    <property type="component" value="Unassembled WGS sequence"/>
</dbReference>
<evidence type="ECO:0000313" key="3">
    <source>
        <dbReference type="Proteomes" id="UP000075531"/>
    </source>
</evidence>
<dbReference type="RefSeq" id="WP_066824224.1">
    <property type="nucleotide sequence ID" value="NZ_LTBA01000010.1"/>
</dbReference>
<dbReference type="OrthoDB" id="9255830at2"/>
<evidence type="ECO:0000259" key="1">
    <source>
        <dbReference type="Pfam" id="PF01926"/>
    </source>
</evidence>
<sequence length="445" mass="50296">MDNKKFFDAMEQDILTANIPEQEKRKLIKNFLHLKKQKINLMITGATGSGKSSTINALFDMEVAKVGVGVDPETMEIAKYELDNLVLWDSPGLGDGKEADNKHAKNIIKKLNERDHNGNLLIDLVLVILDGSTRDLGTSYELINSVIIPNLGEDKQNRILVAINQADVAMKGRYWNYEENIPEEPLKKFLEEKVISVQKRIKEGTGIDVTPIYYSAGFKEEGEEQCRPYNLSKLLYYIIKATPKEKRLSFVENINKDANMWKDNDDLKDYRKGILESFGETVRDCAANGADIGGEIGSIFGSAGKIAGRVVGGVVGGVVGAAKSIGNLIFGSSSYSGGGCYITTAVCEEDNKPDTCYELTQFRKFRDEWLIFQPGGKELIQQYYRTAPKIVEKINMQNNRSEIYANLNKEYLSKCLKYIEHQEYQACKELYSDMMYYLYEESTRW</sequence>
<dbReference type="PANTHER" id="PTHR14143:SF1">
    <property type="entry name" value="IRG-TYPE G DOMAIN-CONTAINING PROTEIN"/>
    <property type="match status" value="1"/>
</dbReference>
<dbReference type="InterPro" id="IPR006073">
    <property type="entry name" value="GTP-bd"/>
</dbReference>
<name>A0A151B4I2_9CLOT</name>
<dbReference type="AlphaFoldDB" id="A0A151B4I2"/>
<dbReference type="InterPro" id="IPR049886">
    <property type="entry name" value="CFI_box_CTERM_dom"/>
</dbReference>
<accession>A0A151B4I2</accession>
<dbReference type="Gene3D" id="3.40.50.300">
    <property type="entry name" value="P-loop containing nucleotide triphosphate hydrolases"/>
    <property type="match status" value="1"/>
</dbReference>
<proteinExistence type="predicted"/>
<dbReference type="STRING" id="1121338.CLTEP_12960"/>
<dbReference type="EMBL" id="LTBA01000010">
    <property type="protein sequence ID" value="KYH34831.1"/>
    <property type="molecule type" value="Genomic_DNA"/>
</dbReference>